<dbReference type="SUPFAM" id="SSF52540">
    <property type="entry name" value="P-loop containing nucleoside triphosphate hydrolases"/>
    <property type="match status" value="1"/>
</dbReference>
<dbReference type="FunCoup" id="A0A6P8ZVX6">
    <property type="interactions" value="116"/>
</dbReference>
<reference evidence="2" key="1">
    <citation type="submission" date="2025-08" db="UniProtKB">
        <authorList>
            <consortium name="RefSeq"/>
        </authorList>
    </citation>
    <scope>IDENTIFICATION</scope>
    <source>
        <tissue evidence="2">Total insect</tissue>
    </source>
</reference>
<evidence type="ECO:0000313" key="2">
    <source>
        <dbReference type="RefSeq" id="XP_034249508.1"/>
    </source>
</evidence>
<keyword evidence="1" id="KW-1185">Reference proteome</keyword>
<dbReference type="RefSeq" id="XP_034249508.1">
    <property type="nucleotide sequence ID" value="XM_034393617.1"/>
</dbReference>
<dbReference type="AlphaFoldDB" id="A0A6P8ZVX6"/>
<dbReference type="Pfam" id="PF13238">
    <property type="entry name" value="AAA_18"/>
    <property type="match status" value="1"/>
</dbReference>
<accession>A0A6P8ZVX6</accession>
<gene>
    <name evidence="2" type="primary">LOC117650300</name>
</gene>
<keyword evidence="2" id="KW-0418">Kinase</keyword>
<organism evidence="2">
    <name type="scientific">Thrips palmi</name>
    <name type="common">Melon thrips</name>
    <dbReference type="NCBI Taxonomy" id="161013"/>
    <lineage>
        <taxon>Eukaryota</taxon>
        <taxon>Metazoa</taxon>
        <taxon>Ecdysozoa</taxon>
        <taxon>Arthropoda</taxon>
        <taxon>Hexapoda</taxon>
        <taxon>Insecta</taxon>
        <taxon>Pterygota</taxon>
        <taxon>Neoptera</taxon>
        <taxon>Paraneoptera</taxon>
        <taxon>Thysanoptera</taxon>
        <taxon>Terebrantia</taxon>
        <taxon>Thripoidea</taxon>
        <taxon>Thripidae</taxon>
        <taxon>Thrips</taxon>
    </lineage>
</organism>
<protein>
    <submittedName>
        <fullName evidence="2">Nicotinamide riboside kinase 1</fullName>
    </submittedName>
</protein>
<dbReference type="GeneID" id="117650300"/>
<sequence>MTREWVVVGISGATCSGKSTLAGNLHEMLPQSVLIRQDDYFLPVDSPAHIKVEALGHLNWEIMTALDMDSMRSDVHNILSQDPSLAKLPAKAQRSTNDGAGSIEAFPNLLILEGFLLLNDPALSSLCDLRYYLTLTREQCWERRQKRTYDPPDIPGYFDLTVWPEYEKHRNQVLGQSNIKFVDGMIQPDITRASVVNDILKLLQR</sequence>
<evidence type="ECO:0000313" key="1">
    <source>
        <dbReference type="Proteomes" id="UP000515158"/>
    </source>
</evidence>
<dbReference type="InParanoid" id="A0A6P8ZVX6"/>
<name>A0A6P8ZVX6_THRPL</name>
<dbReference type="KEGG" id="tpal:117650300"/>
<dbReference type="GO" id="GO:0016301">
    <property type="term" value="F:kinase activity"/>
    <property type="evidence" value="ECO:0007669"/>
    <property type="project" value="UniProtKB-KW"/>
</dbReference>
<dbReference type="Proteomes" id="UP000515158">
    <property type="component" value="Unplaced"/>
</dbReference>
<dbReference type="InterPro" id="IPR027417">
    <property type="entry name" value="P-loop_NTPase"/>
</dbReference>
<keyword evidence="2" id="KW-0808">Transferase</keyword>
<dbReference type="PANTHER" id="PTHR10285">
    <property type="entry name" value="URIDINE KINASE"/>
    <property type="match status" value="1"/>
</dbReference>
<dbReference type="OrthoDB" id="10041966at2759"/>
<dbReference type="Gene3D" id="3.40.50.300">
    <property type="entry name" value="P-loop containing nucleotide triphosphate hydrolases"/>
    <property type="match status" value="1"/>
</dbReference>
<proteinExistence type="predicted"/>